<evidence type="ECO:0000256" key="1">
    <source>
        <dbReference type="SAM" id="Phobius"/>
    </source>
</evidence>
<evidence type="ECO:0000313" key="2">
    <source>
        <dbReference type="EMBL" id="SCJ68639.1"/>
    </source>
</evidence>
<accession>A0A1C6IF82</accession>
<sequence length="337" mass="38094">MNTWHEWLQVLPPEELLQQLTPERADTGRILNLVRRKSGRYKRYLPRRVIALTAALAVLACTAVAAVIFEWDQKLLAFLQPSQTQQEQLQPAGQQVDRKVTQNGVTVEVDQVVGDSYSAYALCRIRYPQKYQNVSRLSFSQLDMRIDMVGYSGGGGLDQVKIDPQSKEAVCLLRMSHDQPIRGQKVTLSIEDITLTMTDPETGKVTEIKTILGRWQLDWTLHYRDVAVGELKLDLPGQIAGNPVRIEDFYYSDFMVRATLRDGKYTEMHPQVPDGSYVDAIKVTMKDGRVLQPRRDYLDSTVIHGGRCAQITVLFTEMIEPGQIASIEIAGQQMPLS</sequence>
<dbReference type="EMBL" id="FMHG01000001">
    <property type="protein sequence ID" value="SCJ68639.1"/>
    <property type="molecule type" value="Genomic_DNA"/>
</dbReference>
<keyword evidence="1" id="KW-1133">Transmembrane helix</keyword>
<dbReference type="AlphaFoldDB" id="A0A1C6IF82"/>
<keyword evidence="1" id="KW-0812">Transmembrane</keyword>
<keyword evidence="1" id="KW-0472">Membrane</keyword>
<organism evidence="2">
    <name type="scientific">uncultured Anaerotruncus sp</name>
    <dbReference type="NCBI Taxonomy" id="905011"/>
    <lineage>
        <taxon>Bacteria</taxon>
        <taxon>Bacillati</taxon>
        <taxon>Bacillota</taxon>
        <taxon>Clostridia</taxon>
        <taxon>Eubacteriales</taxon>
        <taxon>Oscillospiraceae</taxon>
        <taxon>Anaerotruncus</taxon>
        <taxon>environmental samples</taxon>
    </lineage>
</organism>
<feature type="transmembrane region" description="Helical" evidence="1">
    <location>
        <begin position="49"/>
        <end position="69"/>
    </location>
</feature>
<gene>
    <name evidence="2" type="ORF">SAMEA3545359_01427</name>
</gene>
<reference evidence="2" key="1">
    <citation type="submission" date="2015-09" db="EMBL/GenBank/DDBJ databases">
        <authorList>
            <consortium name="Pathogen Informatics"/>
        </authorList>
    </citation>
    <scope>NUCLEOTIDE SEQUENCE</scope>
    <source>
        <strain evidence="2">2789STDY5834896</strain>
    </source>
</reference>
<dbReference type="Gene3D" id="2.60.40.1630">
    <property type="entry name" value="bacillus anthracis domain"/>
    <property type="match status" value="1"/>
</dbReference>
<name>A0A1C6IF82_9FIRM</name>
<protein>
    <submittedName>
        <fullName evidence="2">Uncharacterized protein</fullName>
    </submittedName>
</protein>
<proteinExistence type="predicted"/>